<protein>
    <submittedName>
        <fullName evidence="1">2311_t:CDS:1</fullName>
    </submittedName>
</protein>
<evidence type="ECO:0000313" key="1">
    <source>
        <dbReference type="EMBL" id="CAG8438052.1"/>
    </source>
</evidence>
<evidence type="ECO:0000313" key="2">
    <source>
        <dbReference type="Proteomes" id="UP000789525"/>
    </source>
</evidence>
<keyword evidence="2" id="KW-1185">Reference proteome</keyword>
<gene>
    <name evidence="1" type="ORF">ACOLOM_LOCUS46</name>
</gene>
<comment type="caution">
    <text evidence="1">The sequence shown here is derived from an EMBL/GenBank/DDBJ whole genome shotgun (WGS) entry which is preliminary data.</text>
</comment>
<dbReference type="Proteomes" id="UP000789525">
    <property type="component" value="Unassembled WGS sequence"/>
</dbReference>
<name>A0ACA9JV79_9GLOM</name>
<sequence>MSTYQRTYVDIENKISQLNASSTEVRSQLISEQKSHAESQTSSDNKAQILSLEVKVRELEGKFEDLRPNQMFQDSNVVGGEEPTQTSSSDPKETNSLRLELEQVKEDFNSKEYTIECMEKGKEATHEITSQKIDVLSSARLNLTEENSRLREIISKKDKEIAGLSSLLPPSMNDSSQKLPGWVSGDLRPLVYNHGLENKVMELDKSFARENILEALQELFSRDEMDSRSQTEILPN</sequence>
<proteinExistence type="predicted"/>
<dbReference type="EMBL" id="CAJVPT010000051">
    <property type="protein sequence ID" value="CAG8438052.1"/>
    <property type="molecule type" value="Genomic_DNA"/>
</dbReference>
<organism evidence="1 2">
    <name type="scientific">Acaulospora colombiana</name>
    <dbReference type="NCBI Taxonomy" id="27376"/>
    <lineage>
        <taxon>Eukaryota</taxon>
        <taxon>Fungi</taxon>
        <taxon>Fungi incertae sedis</taxon>
        <taxon>Mucoromycota</taxon>
        <taxon>Glomeromycotina</taxon>
        <taxon>Glomeromycetes</taxon>
        <taxon>Diversisporales</taxon>
        <taxon>Acaulosporaceae</taxon>
        <taxon>Acaulospora</taxon>
    </lineage>
</organism>
<accession>A0ACA9JV79</accession>
<reference evidence="1" key="1">
    <citation type="submission" date="2021-06" db="EMBL/GenBank/DDBJ databases">
        <authorList>
            <person name="Kallberg Y."/>
            <person name="Tangrot J."/>
            <person name="Rosling A."/>
        </authorList>
    </citation>
    <scope>NUCLEOTIDE SEQUENCE</scope>
    <source>
        <strain evidence="1">CL356</strain>
    </source>
</reference>